<dbReference type="GO" id="GO:0009103">
    <property type="term" value="P:lipopolysaccharide biosynthetic process"/>
    <property type="evidence" value="ECO:0007669"/>
    <property type="project" value="UniProtKB-KW"/>
</dbReference>
<keyword evidence="1" id="KW-1003">Cell membrane</keyword>
<dbReference type="GO" id="GO:0005886">
    <property type="term" value="C:plasma membrane"/>
    <property type="evidence" value="ECO:0007669"/>
    <property type="project" value="TreeGrafter"/>
</dbReference>
<dbReference type="Gene3D" id="3.90.550.10">
    <property type="entry name" value="Spore Coat Polysaccharide Biosynthesis Protein SpsA, Chain A"/>
    <property type="match status" value="1"/>
</dbReference>
<reference evidence="10 11" key="1">
    <citation type="submission" date="2018-06" db="EMBL/GenBank/DDBJ databases">
        <title>Genomic Encyclopedia of Archaeal and Bacterial Type Strains, Phase II (KMG-II): from individual species to whole genera.</title>
        <authorList>
            <person name="Goeker M."/>
        </authorList>
    </citation>
    <scope>NUCLEOTIDE SEQUENCE [LARGE SCALE GENOMIC DNA]</scope>
    <source>
        <strain evidence="10 11">DSM 23446</strain>
    </source>
</reference>
<dbReference type="RefSeq" id="WP_111612979.1">
    <property type="nucleotide sequence ID" value="NZ_QLLK01000013.1"/>
</dbReference>
<keyword evidence="7 8" id="KW-0472">Membrane</keyword>
<evidence type="ECO:0000256" key="5">
    <source>
        <dbReference type="ARBA" id="ARBA00022985"/>
    </source>
</evidence>
<sequence>MIYLSTVTPVYRGSEFLEKLVYEIAKVKEELEGINAPFRILESVFVDDGSIDGSDLVLEKLSKTYSWLVVITLSKNFGQHPATTAGILHSSGDWIVTLDEDLQHHPKFILTLLKEAVFTNSDVVYANPEQSVHESRFRDYSSKKFKVLISKITRNPAVVMFNSFRLMRGSIARATAAISIDQTYFDIALGWFTTRISQISFPLKDDRFINSKISGYSLVKLISHARRLVQSSELKILRIGTILGLSATIFGIIFVIFVIFIKVFYPELITAQGWASVIILVSILGGVNAFLIGLVLEHISILLMQSHGKPKFFEVNRKEDSIILKWFKLIDSK</sequence>
<keyword evidence="5" id="KW-0448">Lipopolysaccharide biosynthesis</keyword>
<evidence type="ECO:0000256" key="4">
    <source>
        <dbReference type="ARBA" id="ARBA00022692"/>
    </source>
</evidence>
<evidence type="ECO:0000256" key="8">
    <source>
        <dbReference type="SAM" id="Phobius"/>
    </source>
</evidence>
<feature type="domain" description="Glycosyltransferase 2-like" evidence="9">
    <location>
        <begin position="5"/>
        <end position="171"/>
    </location>
</feature>
<feature type="transmembrane region" description="Helical" evidence="8">
    <location>
        <begin position="236"/>
        <end position="261"/>
    </location>
</feature>
<feature type="transmembrane region" description="Helical" evidence="8">
    <location>
        <begin position="273"/>
        <end position="296"/>
    </location>
</feature>
<organism evidence="10 11">
    <name type="scientific">Algoriphagus yeomjeoni</name>
    <dbReference type="NCBI Taxonomy" id="291403"/>
    <lineage>
        <taxon>Bacteria</taxon>
        <taxon>Pseudomonadati</taxon>
        <taxon>Bacteroidota</taxon>
        <taxon>Cytophagia</taxon>
        <taxon>Cytophagales</taxon>
        <taxon>Cyclobacteriaceae</taxon>
        <taxon>Algoriphagus</taxon>
    </lineage>
</organism>
<gene>
    <name evidence="10" type="ORF">LV83_03658</name>
</gene>
<evidence type="ECO:0000313" key="11">
    <source>
        <dbReference type="Proteomes" id="UP000249610"/>
    </source>
</evidence>
<accession>A0A327P002</accession>
<evidence type="ECO:0000256" key="6">
    <source>
        <dbReference type="ARBA" id="ARBA00022989"/>
    </source>
</evidence>
<dbReference type="PANTHER" id="PTHR48090">
    <property type="entry name" value="UNDECAPRENYL-PHOSPHATE 4-DEOXY-4-FORMAMIDO-L-ARABINOSE TRANSFERASE-RELATED"/>
    <property type="match status" value="1"/>
</dbReference>
<dbReference type="InterPro" id="IPR001173">
    <property type="entry name" value="Glyco_trans_2-like"/>
</dbReference>
<evidence type="ECO:0000256" key="3">
    <source>
        <dbReference type="ARBA" id="ARBA00022679"/>
    </source>
</evidence>
<keyword evidence="2" id="KW-0328">Glycosyltransferase</keyword>
<keyword evidence="3 10" id="KW-0808">Transferase</keyword>
<keyword evidence="6 8" id="KW-1133">Transmembrane helix</keyword>
<dbReference type="InterPro" id="IPR050256">
    <property type="entry name" value="Glycosyltransferase_2"/>
</dbReference>
<dbReference type="Pfam" id="PF00535">
    <property type="entry name" value="Glycos_transf_2"/>
    <property type="match status" value="1"/>
</dbReference>
<dbReference type="Proteomes" id="UP000249610">
    <property type="component" value="Unassembled WGS sequence"/>
</dbReference>
<evidence type="ECO:0000259" key="9">
    <source>
        <dbReference type="Pfam" id="PF00535"/>
    </source>
</evidence>
<dbReference type="EMBL" id="QLLK01000013">
    <property type="protein sequence ID" value="RAI85578.1"/>
    <property type="molecule type" value="Genomic_DNA"/>
</dbReference>
<dbReference type="InterPro" id="IPR029044">
    <property type="entry name" value="Nucleotide-diphossugar_trans"/>
</dbReference>
<comment type="caution">
    <text evidence="10">The sequence shown here is derived from an EMBL/GenBank/DDBJ whole genome shotgun (WGS) entry which is preliminary data.</text>
</comment>
<dbReference type="AlphaFoldDB" id="A0A327P002"/>
<evidence type="ECO:0000313" key="10">
    <source>
        <dbReference type="EMBL" id="RAI85578.1"/>
    </source>
</evidence>
<dbReference type="SUPFAM" id="SSF53448">
    <property type="entry name" value="Nucleotide-diphospho-sugar transferases"/>
    <property type="match status" value="1"/>
</dbReference>
<dbReference type="PANTHER" id="PTHR48090:SF3">
    <property type="entry name" value="UNDECAPRENYL-PHOSPHATE 4-DEOXY-4-FORMAMIDO-L-ARABINOSE TRANSFERASE"/>
    <property type="match status" value="1"/>
</dbReference>
<evidence type="ECO:0000256" key="1">
    <source>
        <dbReference type="ARBA" id="ARBA00022475"/>
    </source>
</evidence>
<keyword evidence="4 8" id="KW-0812">Transmembrane</keyword>
<evidence type="ECO:0000256" key="7">
    <source>
        <dbReference type="ARBA" id="ARBA00023136"/>
    </source>
</evidence>
<name>A0A327P002_9BACT</name>
<protein>
    <submittedName>
        <fullName evidence="10">Glycosyltransferase involved in cell wall biosynthesis</fullName>
    </submittedName>
</protein>
<dbReference type="OrthoDB" id="9807778at2"/>
<dbReference type="GO" id="GO:0016757">
    <property type="term" value="F:glycosyltransferase activity"/>
    <property type="evidence" value="ECO:0007669"/>
    <property type="project" value="UniProtKB-KW"/>
</dbReference>
<keyword evidence="11" id="KW-1185">Reference proteome</keyword>
<evidence type="ECO:0000256" key="2">
    <source>
        <dbReference type="ARBA" id="ARBA00022676"/>
    </source>
</evidence>
<proteinExistence type="predicted"/>